<dbReference type="Pfam" id="PF00126">
    <property type="entry name" value="HTH_1"/>
    <property type="match status" value="1"/>
</dbReference>
<dbReference type="Pfam" id="PF03466">
    <property type="entry name" value="LysR_substrate"/>
    <property type="match status" value="1"/>
</dbReference>
<dbReference type="PANTHER" id="PTHR30346">
    <property type="entry name" value="TRANSCRIPTIONAL DUAL REGULATOR HCAR-RELATED"/>
    <property type="match status" value="1"/>
</dbReference>
<sequence>MDLKQFRYFLAVADEGSVTHAARLLGMTQPALSRAIRALETAVGVALFVRTPQGLKLTDAGKFMSHDARRLVDSADAVLTRVARFAHEGRHLRVTARGCDVDILERLVSSYNASSSERTTVRPALVEEHLQAEQIRRGEADVTLIRDPFEGQGLDSEVVTREARVAVLPDSHALAGRTEIHRSELAGETFPIWPGMTEYGTAFWTGTDLVPYEWHPGPRVKDAGQFLGSIQLGLCVGFLAASHLPRHLPNGLVVRPVTGLSPSSVHIAWAVAQVSPDVARFVRHATARREKS</sequence>
<dbReference type="PANTHER" id="PTHR30346:SF0">
    <property type="entry name" value="HCA OPERON TRANSCRIPTIONAL ACTIVATOR HCAR"/>
    <property type="match status" value="1"/>
</dbReference>
<evidence type="ECO:0000256" key="4">
    <source>
        <dbReference type="ARBA" id="ARBA00023163"/>
    </source>
</evidence>
<dbReference type="GO" id="GO:0003677">
    <property type="term" value="F:DNA binding"/>
    <property type="evidence" value="ECO:0007669"/>
    <property type="project" value="UniProtKB-KW"/>
</dbReference>
<dbReference type="InterPro" id="IPR036390">
    <property type="entry name" value="WH_DNA-bd_sf"/>
</dbReference>
<dbReference type="EMBL" id="QQBH01000030">
    <property type="protein sequence ID" value="RDD85159.1"/>
    <property type="molecule type" value="Genomic_DNA"/>
</dbReference>
<dbReference type="GO" id="GO:0003700">
    <property type="term" value="F:DNA-binding transcription factor activity"/>
    <property type="evidence" value="ECO:0007669"/>
    <property type="project" value="InterPro"/>
</dbReference>
<feature type="domain" description="HTH lysR-type" evidence="5">
    <location>
        <begin position="1"/>
        <end position="58"/>
    </location>
</feature>
<dbReference type="OrthoDB" id="79118at2"/>
<keyword evidence="3" id="KW-0238">DNA-binding</keyword>
<dbReference type="Gene3D" id="1.10.10.10">
    <property type="entry name" value="Winged helix-like DNA-binding domain superfamily/Winged helix DNA-binding domain"/>
    <property type="match status" value="1"/>
</dbReference>
<dbReference type="PRINTS" id="PR00039">
    <property type="entry name" value="HTHLYSR"/>
</dbReference>
<gene>
    <name evidence="6" type="ORF">DVZ84_31895</name>
</gene>
<name>A0A369V3N1_9ACTN</name>
<evidence type="ECO:0000259" key="5">
    <source>
        <dbReference type="PROSITE" id="PS50931"/>
    </source>
</evidence>
<evidence type="ECO:0000313" key="7">
    <source>
        <dbReference type="Proteomes" id="UP000253742"/>
    </source>
</evidence>
<evidence type="ECO:0000256" key="2">
    <source>
        <dbReference type="ARBA" id="ARBA00023015"/>
    </source>
</evidence>
<keyword evidence="2" id="KW-0805">Transcription regulation</keyword>
<dbReference type="InterPro" id="IPR036388">
    <property type="entry name" value="WH-like_DNA-bd_sf"/>
</dbReference>
<keyword evidence="4" id="KW-0804">Transcription</keyword>
<dbReference type="AlphaFoldDB" id="A0A369V3N1"/>
<comment type="similarity">
    <text evidence="1">Belongs to the LysR transcriptional regulatory family.</text>
</comment>
<proteinExistence type="inferred from homology"/>
<dbReference type="FunFam" id="1.10.10.10:FF:000001">
    <property type="entry name" value="LysR family transcriptional regulator"/>
    <property type="match status" value="1"/>
</dbReference>
<dbReference type="Gene3D" id="3.40.190.10">
    <property type="entry name" value="Periplasmic binding protein-like II"/>
    <property type="match status" value="2"/>
</dbReference>
<evidence type="ECO:0000313" key="6">
    <source>
        <dbReference type="EMBL" id="RDD85159.1"/>
    </source>
</evidence>
<organism evidence="6 7">
    <name type="scientific">Streptomyces parvulus</name>
    <dbReference type="NCBI Taxonomy" id="146923"/>
    <lineage>
        <taxon>Bacteria</taxon>
        <taxon>Bacillati</taxon>
        <taxon>Actinomycetota</taxon>
        <taxon>Actinomycetes</taxon>
        <taxon>Kitasatosporales</taxon>
        <taxon>Streptomycetaceae</taxon>
        <taxon>Streptomyces</taxon>
    </lineage>
</organism>
<dbReference type="Proteomes" id="UP000253742">
    <property type="component" value="Unassembled WGS sequence"/>
</dbReference>
<comment type="caution">
    <text evidence="6">The sequence shown here is derived from an EMBL/GenBank/DDBJ whole genome shotgun (WGS) entry which is preliminary data.</text>
</comment>
<dbReference type="GO" id="GO:0032993">
    <property type="term" value="C:protein-DNA complex"/>
    <property type="evidence" value="ECO:0007669"/>
    <property type="project" value="TreeGrafter"/>
</dbReference>
<dbReference type="SUPFAM" id="SSF53850">
    <property type="entry name" value="Periplasmic binding protein-like II"/>
    <property type="match status" value="1"/>
</dbReference>
<accession>A0A369V3N1</accession>
<evidence type="ECO:0000256" key="3">
    <source>
        <dbReference type="ARBA" id="ARBA00023125"/>
    </source>
</evidence>
<evidence type="ECO:0000256" key="1">
    <source>
        <dbReference type="ARBA" id="ARBA00009437"/>
    </source>
</evidence>
<dbReference type="PROSITE" id="PS50931">
    <property type="entry name" value="HTH_LYSR"/>
    <property type="match status" value="1"/>
</dbReference>
<reference evidence="6 7" key="1">
    <citation type="submission" date="2018-07" db="EMBL/GenBank/DDBJ databases">
        <title>Genome guided investigation of antibiotics producing actinomycetales strain isolated from a Macau mangrove ecosystem.</title>
        <authorList>
            <person name="Hu D."/>
        </authorList>
    </citation>
    <scope>NUCLEOTIDE SEQUENCE [LARGE SCALE GENOMIC DNA]</scope>
    <source>
        <strain evidence="6 7">2297</strain>
    </source>
</reference>
<protein>
    <submittedName>
        <fullName evidence="6">LysR family transcriptional regulator</fullName>
    </submittedName>
</protein>
<dbReference type="SUPFAM" id="SSF46785">
    <property type="entry name" value="Winged helix' DNA-binding domain"/>
    <property type="match status" value="1"/>
</dbReference>
<dbReference type="InterPro" id="IPR005119">
    <property type="entry name" value="LysR_subst-bd"/>
</dbReference>
<dbReference type="InterPro" id="IPR000847">
    <property type="entry name" value="LysR_HTH_N"/>
</dbReference>